<dbReference type="Proteomes" id="UP000672011">
    <property type="component" value="Chromosome"/>
</dbReference>
<keyword evidence="1" id="KW-1133">Transmembrane helix</keyword>
<dbReference type="EMBL" id="CP072842">
    <property type="protein sequence ID" value="QTV05946.1"/>
    <property type="molecule type" value="Genomic_DNA"/>
</dbReference>
<name>A0ABX7XDE5_9FLAO</name>
<evidence type="ECO:0000256" key="1">
    <source>
        <dbReference type="SAM" id="Phobius"/>
    </source>
</evidence>
<feature type="transmembrane region" description="Helical" evidence="1">
    <location>
        <begin position="6"/>
        <end position="25"/>
    </location>
</feature>
<keyword evidence="1" id="KW-0812">Transmembrane</keyword>
<keyword evidence="3" id="KW-1185">Reference proteome</keyword>
<organism evidence="2 3">
    <name type="scientific">Faecalibacter bovis</name>
    <dbReference type="NCBI Taxonomy" id="2898187"/>
    <lineage>
        <taxon>Bacteria</taxon>
        <taxon>Pseudomonadati</taxon>
        <taxon>Bacteroidota</taxon>
        <taxon>Flavobacteriia</taxon>
        <taxon>Flavobacteriales</taxon>
        <taxon>Weeksellaceae</taxon>
        <taxon>Faecalibacter</taxon>
    </lineage>
</organism>
<evidence type="ECO:0008006" key="4">
    <source>
        <dbReference type="Google" id="ProtNLM"/>
    </source>
</evidence>
<dbReference type="RefSeq" id="WP_230476588.1">
    <property type="nucleotide sequence ID" value="NZ_CP072842.1"/>
</dbReference>
<gene>
    <name evidence="2" type="ORF">J9309_00935</name>
</gene>
<accession>A0ABX7XDE5</accession>
<evidence type="ECO:0000313" key="2">
    <source>
        <dbReference type="EMBL" id="QTV05946.1"/>
    </source>
</evidence>
<sequence length="184" mass="20986">MNTIAVIVAIIVILILGIVYLNHLAKKKIKVTIQENEIKEPKVSYIAIKKSEVDNRNDQQDFIFDISTITKRGNELDILVTFQNNSTKHIRIDIQKATLVLKDQEIIGDHQLKEMTMGTNDIILKNTILSTGNLIRNIYFTTTENLEFQSNDLLKIELLINNDFFVLESTIGNSTVDKVKVIED</sequence>
<protein>
    <recommendedName>
        <fullName evidence="4">DUF4352 domain-containing protein</fullName>
    </recommendedName>
</protein>
<evidence type="ECO:0000313" key="3">
    <source>
        <dbReference type="Proteomes" id="UP000672011"/>
    </source>
</evidence>
<reference evidence="2 3" key="1">
    <citation type="journal article" date="2021" name="Int. J. Syst. Evol. Microbiol.">
        <title>Faecalibacter bovis sp. nov., isolated from cow faeces.</title>
        <authorList>
            <person name="Li F."/>
            <person name="Zhao W."/>
            <person name="Hong Q."/>
            <person name="Shao Q."/>
            <person name="Song J."/>
            <person name="Yang S."/>
        </authorList>
    </citation>
    <scope>NUCLEOTIDE SEQUENCE [LARGE SCALE GENOMIC DNA]</scope>
    <source>
        <strain evidence="2 3">ZY171143</strain>
    </source>
</reference>
<reference evidence="3" key="2">
    <citation type="submission" date="2021-04" db="EMBL/GenBank/DDBJ databases">
        <title>Taxonomy of Flavobacteriaceae bacterium ZY171143.</title>
        <authorList>
            <person name="Li F."/>
        </authorList>
    </citation>
    <scope>NUCLEOTIDE SEQUENCE [LARGE SCALE GENOMIC DNA]</scope>
    <source>
        <strain evidence="3">ZY171143</strain>
    </source>
</reference>
<keyword evidence="1" id="KW-0472">Membrane</keyword>
<proteinExistence type="predicted"/>